<sequence>ISSVKSAGTVKPTPSRSRPSSRASVTPSRPKTPSAARPKTPSHTTSPKPKAPSTGLFAPTAASLARARNGEAPPAPTRKPTASKDTLDRLSKPTAASMSKARQPTTPAAAPTKTTPAKSTAATRGATPAARGGATAKPRVGLAGAKLKDGKTKVAPASATGAAATKAAKGPKRHDPAAAPQEVADDIFSHEQDGSRETLSDEPEHVEHHEPEDMIEGEGHEADQASEEHYVEEPIAEPETIAHEEAAEEHSPVETEEVASDSHTDTADDTPAASSEAEVEAEAEAIVSEAEAEPEAAHSEAETHVDTESDTVAGSVVADKSGNDIEDMVAFLEAASVKPRPTSVIVPDEVADIPDED</sequence>
<feature type="compositionally biased region" description="Basic and acidic residues" evidence="1">
    <location>
        <begin position="240"/>
        <end position="253"/>
    </location>
</feature>
<dbReference type="AlphaFoldDB" id="A0A5C3NMW6"/>
<feature type="compositionally biased region" description="Basic and acidic residues" evidence="1">
    <location>
        <begin position="295"/>
        <end position="307"/>
    </location>
</feature>
<proteinExistence type="predicted"/>
<evidence type="ECO:0000313" key="3">
    <source>
        <dbReference type="Proteomes" id="UP000308197"/>
    </source>
</evidence>
<dbReference type="EMBL" id="ML212606">
    <property type="protein sequence ID" value="TFK78342.1"/>
    <property type="molecule type" value="Genomic_DNA"/>
</dbReference>
<feature type="region of interest" description="Disordered" evidence="1">
    <location>
        <begin position="1"/>
        <end position="322"/>
    </location>
</feature>
<feature type="compositionally biased region" description="Low complexity" evidence="1">
    <location>
        <begin position="12"/>
        <end position="29"/>
    </location>
</feature>
<evidence type="ECO:0000313" key="2">
    <source>
        <dbReference type="EMBL" id="TFK78342.1"/>
    </source>
</evidence>
<name>A0A5C3NMW6_9APHY</name>
<feature type="compositionally biased region" description="Polar residues" evidence="1">
    <location>
        <begin position="94"/>
        <end position="103"/>
    </location>
</feature>
<reference evidence="2 3" key="1">
    <citation type="journal article" date="2019" name="Nat. Ecol. Evol.">
        <title>Megaphylogeny resolves global patterns of mushroom evolution.</title>
        <authorList>
            <person name="Varga T."/>
            <person name="Krizsan K."/>
            <person name="Foldi C."/>
            <person name="Dima B."/>
            <person name="Sanchez-Garcia M."/>
            <person name="Sanchez-Ramirez S."/>
            <person name="Szollosi G.J."/>
            <person name="Szarkandi J.G."/>
            <person name="Papp V."/>
            <person name="Albert L."/>
            <person name="Andreopoulos W."/>
            <person name="Angelini C."/>
            <person name="Antonin V."/>
            <person name="Barry K.W."/>
            <person name="Bougher N.L."/>
            <person name="Buchanan P."/>
            <person name="Buyck B."/>
            <person name="Bense V."/>
            <person name="Catcheside P."/>
            <person name="Chovatia M."/>
            <person name="Cooper J."/>
            <person name="Damon W."/>
            <person name="Desjardin D."/>
            <person name="Finy P."/>
            <person name="Geml J."/>
            <person name="Haridas S."/>
            <person name="Hughes K."/>
            <person name="Justo A."/>
            <person name="Karasinski D."/>
            <person name="Kautmanova I."/>
            <person name="Kiss B."/>
            <person name="Kocsube S."/>
            <person name="Kotiranta H."/>
            <person name="LaButti K.M."/>
            <person name="Lechner B.E."/>
            <person name="Liimatainen K."/>
            <person name="Lipzen A."/>
            <person name="Lukacs Z."/>
            <person name="Mihaltcheva S."/>
            <person name="Morgado L.N."/>
            <person name="Niskanen T."/>
            <person name="Noordeloos M.E."/>
            <person name="Ohm R.A."/>
            <person name="Ortiz-Santana B."/>
            <person name="Ovrebo C."/>
            <person name="Racz N."/>
            <person name="Riley R."/>
            <person name="Savchenko A."/>
            <person name="Shiryaev A."/>
            <person name="Soop K."/>
            <person name="Spirin V."/>
            <person name="Szebenyi C."/>
            <person name="Tomsovsky M."/>
            <person name="Tulloss R.E."/>
            <person name="Uehling J."/>
            <person name="Grigoriev I.V."/>
            <person name="Vagvolgyi C."/>
            <person name="Papp T."/>
            <person name="Martin F.M."/>
            <person name="Miettinen O."/>
            <person name="Hibbett D.S."/>
            <person name="Nagy L.G."/>
        </authorList>
    </citation>
    <scope>NUCLEOTIDE SEQUENCE [LARGE SCALE GENOMIC DNA]</scope>
    <source>
        <strain evidence="2 3">HHB13444</strain>
    </source>
</reference>
<dbReference type="Proteomes" id="UP000308197">
    <property type="component" value="Unassembled WGS sequence"/>
</dbReference>
<dbReference type="STRING" id="1314778.A0A5C3NMW6"/>
<dbReference type="InParanoid" id="A0A5C3NMW6"/>
<feature type="compositionally biased region" description="Low complexity" evidence="1">
    <location>
        <begin position="155"/>
        <end position="168"/>
    </location>
</feature>
<feature type="compositionally biased region" description="Low complexity" evidence="1">
    <location>
        <begin position="38"/>
        <end position="54"/>
    </location>
</feature>
<keyword evidence="3" id="KW-1185">Reference proteome</keyword>
<organism evidence="2 3">
    <name type="scientific">Polyporus arcularius HHB13444</name>
    <dbReference type="NCBI Taxonomy" id="1314778"/>
    <lineage>
        <taxon>Eukaryota</taxon>
        <taxon>Fungi</taxon>
        <taxon>Dikarya</taxon>
        <taxon>Basidiomycota</taxon>
        <taxon>Agaricomycotina</taxon>
        <taxon>Agaricomycetes</taxon>
        <taxon>Polyporales</taxon>
        <taxon>Polyporaceae</taxon>
        <taxon>Polyporus</taxon>
    </lineage>
</organism>
<accession>A0A5C3NMW6</accession>
<feature type="compositionally biased region" description="Low complexity" evidence="1">
    <location>
        <begin position="104"/>
        <end position="136"/>
    </location>
</feature>
<evidence type="ECO:0000256" key="1">
    <source>
        <dbReference type="SAM" id="MobiDB-lite"/>
    </source>
</evidence>
<gene>
    <name evidence="2" type="ORF">K466DRAFT_87332</name>
</gene>
<protein>
    <submittedName>
        <fullName evidence="2">Uncharacterized protein</fullName>
    </submittedName>
</protein>
<feature type="non-terminal residue" evidence="2">
    <location>
        <position position="1"/>
    </location>
</feature>
<feature type="compositionally biased region" description="Basic and acidic residues" evidence="1">
    <location>
        <begin position="187"/>
        <end position="232"/>
    </location>
</feature>